<dbReference type="Pfam" id="PF14559">
    <property type="entry name" value="TPR_19"/>
    <property type="match status" value="1"/>
</dbReference>
<dbReference type="GO" id="GO:0006401">
    <property type="term" value="P:RNA catabolic process"/>
    <property type="evidence" value="ECO:0007669"/>
    <property type="project" value="InterPro"/>
</dbReference>
<comment type="caution">
    <text evidence="4">The sequence shown here is derived from an EMBL/GenBank/DDBJ whole genome shotgun (WGS) entry which is preliminary data.</text>
</comment>
<proteinExistence type="predicted"/>
<protein>
    <recommendedName>
        <fullName evidence="6">Superkiller protein 3</fullName>
    </recommendedName>
</protein>
<dbReference type="Proteomes" id="UP000717515">
    <property type="component" value="Unassembled WGS sequence"/>
</dbReference>
<dbReference type="EMBL" id="JAIFTL010000115">
    <property type="protein sequence ID" value="KAG9323110.1"/>
    <property type="molecule type" value="Genomic_DNA"/>
</dbReference>
<reference evidence="4" key="1">
    <citation type="submission" date="2021-07" db="EMBL/GenBank/DDBJ databases">
        <title>Draft genome of Mortierella alpina, strain LL118, isolated from an aspen leaf litter sample.</title>
        <authorList>
            <person name="Yang S."/>
            <person name="Vinatzer B.A."/>
        </authorList>
    </citation>
    <scope>NUCLEOTIDE SEQUENCE</scope>
    <source>
        <strain evidence="4">LL118</strain>
    </source>
</reference>
<dbReference type="Pfam" id="PF13181">
    <property type="entry name" value="TPR_8"/>
    <property type="match status" value="1"/>
</dbReference>
<accession>A0A9P8D1D6</accession>
<dbReference type="Pfam" id="PF13176">
    <property type="entry name" value="TPR_7"/>
    <property type="match status" value="1"/>
</dbReference>
<dbReference type="InterPro" id="IPR019734">
    <property type="entry name" value="TPR_rpt"/>
</dbReference>
<organism evidence="4 5">
    <name type="scientific">Mortierella alpina</name>
    <name type="common">Oleaginous fungus</name>
    <name type="synonym">Mortierella renispora</name>
    <dbReference type="NCBI Taxonomy" id="64518"/>
    <lineage>
        <taxon>Eukaryota</taxon>
        <taxon>Fungi</taxon>
        <taxon>Fungi incertae sedis</taxon>
        <taxon>Mucoromycota</taxon>
        <taxon>Mortierellomycotina</taxon>
        <taxon>Mortierellomycetes</taxon>
        <taxon>Mortierellales</taxon>
        <taxon>Mortierellaceae</taxon>
        <taxon>Mortierella</taxon>
    </lineage>
</organism>
<sequence length="1480" mass="165432">MVVAITAKFPLYSTIDTAGNHVPNFGPSLYIRIISGKCLRQDKNEDMSTVKINLKNAKEAIVAKKYEEALKWAEKVLDADADNYMGLVFSGLAHQNLGQAENGEASFKKAIAASPDLPLAREGLINFYDKLKRWPDLIVTLEDMLQIHVKTPDGKKALSTTQRLIELYTNEGRMDKAIEKMGTLLPGSSLYDILDDRPNQMDTLKSMAHVQEKTDAEYFEREVRLRRGRLGGGTLEQVQNAVRNDLYNKSELGTTYESILQLDGENNKDLELKLLEFYINKMEAIRTDQKSTVRENALELASRMIQEDSPPALAFEVIFKFTDAASPTDYDVDLQEQYITKYPSTGLSKMIQAQLHFSQGEARDDLLEILEEGFKLDPGVGYGYLVTCWMDHDAQDYEAGLEHATAGRDIIQKQATATALSFSRMRCSFELCMANCQLKISPKLAASALELYQGILKEDEINLDAHQGVGFVRFAEGKWAEASESFERVLALDATNVSAKSELGWILYLQHEYERAEERLREVIETSEEPRALDLYRLGRIYYDLGDEYRENPEYSHAQLIAAAKLDPRCAGAFTYLGHYYREVIQDEARAEKCYQHAFSLDPREGDAGRFLSDYLLKSDSLEGAIDIYQKVVGADGKANWALKRLGFAELMRGNNIEAMGSFQKLLRNDIKDPLAWEGVAEAYQHEGRYMAALKAFSRMRELLPESTAAVYHIARVHQRLTMYPEAIEHYHLVLDLTDKNLEPKHVPSLMGLAESYLEQGKEFFVSGYYGRSAESCGQALVYAHQLLQLDNQIMSAWKLVGDACLAYRSVARYLRLCPFETLSAIVQILPADTNALLHIPGDLDSSLLRFLETARPSDLVDATTEKTAQALDAIYTVAGLAYKRANILHGNEGYQSAQFWYDIALSYYFRHENAVRKNRSAEAAGRAKQWLGITMRCLKASLQFEEENPMVWNALGVAALSTNAEISQHAFIKSIEYDPKDAVPWSNLGFLYILNSDLELALKAFTTAQTLDPSFAQAWTGQACVASLWGSEESTALFAHAYESSTASILEANYGYAVNTFTDMMATFQRPGTAGNNVGGKQASQSTSATLLVTPAFALSKYLEQRPRDIAGWNLLGLMRERFLQQEGAAECFLTAIKILKDEEGEDASSDRYRREKMKLHHNLARALLSIGDYSGAVEAYEVSIELEGPESSPSVVRTCKHLGAGLSLYYAGELERSLAMFETALAETEQVEGMEKSRDDVVVLLSQVLWALGGDEQRAVAKDELFRCIAQSPTHLPAIFGLGAMGLVQDDETLATAALKEILKFSRMELAEMDPEMRSDRMISQYYSLLNESKLSTMALSKSVHQAPAEAMLWRRLSEHVSTTTETHGQTPYSVAQASAKASLDLLPQRDSVQAIDLSEGYGQLAGTMLLADEERQQKVSGWKNAKKEKLEEERRQSAAKIRDALTVAQRAVMAAPWNRKAWQVVGVAAQTEQRVDA</sequence>
<dbReference type="InterPro" id="IPR011990">
    <property type="entry name" value="TPR-like_helical_dom_sf"/>
</dbReference>
<evidence type="ECO:0000256" key="3">
    <source>
        <dbReference type="PROSITE-ProRule" id="PRU00339"/>
    </source>
</evidence>
<evidence type="ECO:0000256" key="1">
    <source>
        <dbReference type="ARBA" id="ARBA00022737"/>
    </source>
</evidence>
<feature type="repeat" description="TPR" evidence="3">
    <location>
        <begin position="674"/>
        <end position="707"/>
    </location>
</feature>
<evidence type="ECO:0000256" key="2">
    <source>
        <dbReference type="ARBA" id="ARBA00022803"/>
    </source>
</evidence>
<dbReference type="Gene3D" id="1.25.40.10">
    <property type="entry name" value="Tetratricopeptide repeat domain"/>
    <property type="match status" value="5"/>
</dbReference>
<dbReference type="PANTHER" id="PTHR15704:SF7">
    <property type="entry name" value="SUPERKILLER COMPLEX PROTEIN 3"/>
    <property type="match status" value="1"/>
</dbReference>
<evidence type="ECO:0008006" key="6">
    <source>
        <dbReference type="Google" id="ProtNLM"/>
    </source>
</evidence>
<feature type="repeat" description="TPR" evidence="3">
    <location>
        <begin position="983"/>
        <end position="1016"/>
    </location>
</feature>
<dbReference type="PANTHER" id="PTHR15704">
    <property type="entry name" value="SUPERKILLER 3 PROTEIN-RELATED"/>
    <property type="match status" value="1"/>
</dbReference>
<keyword evidence="1" id="KW-0677">Repeat</keyword>
<feature type="repeat" description="TPR" evidence="3">
    <location>
        <begin position="463"/>
        <end position="496"/>
    </location>
</feature>
<dbReference type="GO" id="GO:0055087">
    <property type="term" value="C:Ski complex"/>
    <property type="evidence" value="ECO:0007669"/>
    <property type="project" value="InterPro"/>
</dbReference>
<evidence type="ECO:0000313" key="5">
    <source>
        <dbReference type="Proteomes" id="UP000717515"/>
    </source>
</evidence>
<name>A0A9P8D1D6_MORAP</name>
<dbReference type="InterPro" id="IPR039226">
    <property type="entry name" value="Ski3/TTC37"/>
</dbReference>
<evidence type="ECO:0000313" key="4">
    <source>
        <dbReference type="EMBL" id="KAG9323110.1"/>
    </source>
</evidence>
<dbReference type="SMART" id="SM00028">
    <property type="entry name" value="TPR"/>
    <property type="match status" value="13"/>
</dbReference>
<dbReference type="PROSITE" id="PS50005">
    <property type="entry name" value="TPR"/>
    <property type="match status" value="3"/>
</dbReference>
<dbReference type="SUPFAM" id="SSF48452">
    <property type="entry name" value="TPR-like"/>
    <property type="match status" value="4"/>
</dbReference>
<keyword evidence="2 3" id="KW-0802">TPR repeat</keyword>
<gene>
    <name evidence="4" type="ORF">KVV02_004230</name>
</gene>
<dbReference type="SUPFAM" id="SSF81901">
    <property type="entry name" value="HCP-like"/>
    <property type="match status" value="1"/>
</dbReference>